<keyword evidence="3 4" id="KW-0067">ATP-binding</keyword>
<reference evidence="5 6" key="1">
    <citation type="submission" date="2024-09" db="EMBL/GenBank/DDBJ databases">
        <authorList>
            <person name="Sun Q."/>
            <person name="Mori K."/>
        </authorList>
    </citation>
    <scope>NUCLEOTIDE SEQUENCE [LARGE SCALE GENOMIC DNA]</scope>
    <source>
        <strain evidence="5 6">CECT 7682</strain>
    </source>
</reference>
<dbReference type="EC" id="6.3.3.2" evidence="4"/>
<proteinExistence type="inferred from homology"/>
<dbReference type="PANTHER" id="PTHR23407">
    <property type="entry name" value="ATPASE INHIBITOR/5-FORMYLTETRAHYDROFOLATE CYCLO-LIGASE"/>
    <property type="match status" value="1"/>
</dbReference>
<evidence type="ECO:0000256" key="3">
    <source>
        <dbReference type="ARBA" id="ARBA00022840"/>
    </source>
</evidence>
<evidence type="ECO:0000313" key="5">
    <source>
        <dbReference type="EMBL" id="MFB9211811.1"/>
    </source>
</evidence>
<keyword evidence="4" id="KW-0479">Metal-binding</keyword>
<gene>
    <name evidence="5" type="ORF">ACFFUR_08335</name>
</gene>
<dbReference type="GO" id="GO:0030272">
    <property type="term" value="F:5-formyltetrahydrofolate cyclo-ligase activity"/>
    <property type="evidence" value="ECO:0007669"/>
    <property type="project" value="UniProtKB-EC"/>
</dbReference>
<dbReference type="InterPro" id="IPR024185">
    <property type="entry name" value="FTHF_cligase-like_sf"/>
</dbReference>
<evidence type="ECO:0000256" key="4">
    <source>
        <dbReference type="RuleBase" id="RU361279"/>
    </source>
</evidence>
<dbReference type="EMBL" id="JBHMEW010000054">
    <property type="protein sequence ID" value="MFB9211811.1"/>
    <property type="molecule type" value="Genomic_DNA"/>
</dbReference>
<dbReference type="Gene3D" id="3.40.50.10420">
    <property type="entry name" value="NagB/RpiA/CoA transferase-like"/>
    <property type="match status" value="1"/>
</dbReference>
<keyword evidence="4" id="KW-0460">Magnesium</keyword>
<evidence type="ECO:0000256" key="1">
    <source>
        <dbReference type="ARBA" id="ARBA00010638"/>
    </source>
</evidence>
<dbReference type="PANTHER" id="PTHR23407:SF1">
    <property type="entry name" value="5-FORMYLTETRAHYDROFOLATE CYCLO-LIGASE"/>
    <property type="match status" value="1"/>
</dbReference>
<dbReference type="SUPFAM" id="SSF100950">
    <property type="entry name" value="NagB/RpiA/CoA transferase-like"/>
    <property type="match status" value="1"/>
</dbReference>
<keyword evidence="5" id="KW-0436">Ligase</keyword>
<accession>A0ABV5J558</accession>
<name>A0ABV5J558_9BACT</name>
<dbReference type="Pfam" id="PF01812">
    <property type="entry name" value="5-FTHF_cyc-lig"/>
    <property type="match status" value="1"/>
</dbReference>
<keyword evidence="2 4" id="KW-0547">Nucleotide-binding</keyword>
<comment type="similarity">
    <text evidence="1 4">Belongs to the 5-formyltetrahydrofolate cyclo-ligase family.</text>
</comment>
<comment type="caution">
    <text evidence="5">The sequence shown here is derived from an EMBL/GenBank/DDBJ whole genome shotgun (WGS) entry which is preliminary data.</text>
</comment>
<dbReference type="PIRSF" id="PIRSF006806">
    <property type="entry name" value="FTHF_cligase"/>
    <property type="match status" value="1"/>
</dbReference>
<comment type="cofactor">
    <cofactor evidence="4">
        <name>Mg(2+)</name>
        <dbReference type="ChEBI" id="CHEBI:18420"/>
    </cofactor>
</comment>
<dbReference type="NCBIfam" id="TIGR02727">
    <property type="entry name" value="MTHFS_bact"/>
    <property type="match status" value="1"/>
</dbReference>
<dbReference type="RefSeq" id="WP_290247244.1">
    <property type="nucleotide sequence ID" value="NZ_JAUFQT010000001.1"/>
</dbReference>
<sequence>MDPKARLRKAYKQKRKDLGADQRRKYSHVITNQAFSFLEGKPEVEHMHLFLPIDRLYEINTFPLLDQLLAVGKNVYTSISDFDSGEMKTVKLLEKTLFTKDQWGIPIPDQVELVEKHLIQLVFVPLLAYDLKGNRIGYGKGFYDRFLKELSPLVEKVGLSFFPPEKMIEIESHDISLDSCITPDEIITFS</sequence>
<evidence type="ECO:0000256" key="2">
    <source>
        <dbReference type="ARBA" id="ARBA00022741"/>
    </source>
</evidence>
<keyword evidence="6" id="KW-1185">Reference proteome</keyword>
<organism evidence="5 6">
    <name type="scientific">Echinicola jeungdonensis</name>
    <dbReference type="NCBI Taxonomy" id="709343"/>
    <lineage>
        <taxon>Bacteria</taxon>
        <taxon>Pseudomonadati</taxon>
        <taxon>Bacteroidota</taxon>
        <taxon>Cytophagia</taxon>
        <taxon>Cytophagales</taxon>
        <taxon>Cyclobacteriaceae</taxon>
        <taxon>Echinicola</taxon>
    </lineage>
</organism>
<evidence type="ECO:0000313" key="6">
    <source>
        <dbReference type="Proteomes" id="UP001589654"/>
    </source>
</evidence>
<dbReference type="InterPro" id="IPR037171">
    <property type="entry name" value="NagB/RpiA_transferase-like"/>
</dbReference>
<dbReference type="Proteomes" id="UP001589654">
    <property type="component" value="Unassembled WGS sequence"/>
</dbReference>
<protein>
    <recommendedName>
        <fullName evidence="4">5-formyltetrahydrofolate cyclo-ligase</fullName>
        <ecNumber evidence="4">6.3.3.2</ecNumber>
    </recommendedName>
</protein>
<comment type="catalytic activity">
    <reaction evidence="4">
        <text>(6S)-5-formyl-5,6,7,8-tetrahydrofolate + ATP = (6R)-5,10-methenyltetrahydrofolate + ADP + phosphate</text>
        <dbReference type="Rhea" id="RHEA:10488"/>
        <dbReference type="ChEBI" id="CHEBI:30616"/>
        <dbReference type="ChEBI" id="CHEBI:43474"/>
        <dbReference type="ChEBI" id="CHEBI:57455"/>
        <dbReference type="ChEBI" id="CHEBI:57457"/>
        <dbReference type="ChEBI" id="CHEBI:456216"/>
        <dbReference type="EC" id="6.3.3.2"/>
    </reaction>
</comment>
<dbReference type="InterPro" id="IPR002698">
    <property type="entry name" value="FTHF_cligase"/>
</dbReference>